<comment type="caution">
    <text evidence="2">The sequence shown here is derived from an EMBL/GenBank/DDBJ whole genome shotgun (WGS) entry which is preliminary data.</text>
</comment>
<organism evidence="2 3">
    <name type="scientific">Hungatella hathewayi</name>
    <dbReference type="NCBI Taxonomy" id="154046"/>
    <lineage>
        <taxon>Bacteria</taxon>
        <taxon>Bacillati</taxon>
        <taxon>Bacillota</taxon>
        <taxon>Clostridia</taxon>
        <taxon>Lachnospirales</taxon>
        <taxon>Lachnospiraceae</taxon>
        <taxon>Hungatella</taxon>
    </lineage>
</organism>
<evidence type="ECO:0000313" key="2">
    <source>
        <dbReference type="EMBL" id="RGD70060.1"/>
    </source>
</evidence>
<dbReference type="Pfam" id="PF20574">
    <property type="entry name" value="DUF6783"/>
    <property type="match status" value="1"/>
</dbReference>
<reference evidence="2 3" key="1">
    <citation type="submission" date="2018-08" db="EMBL/GenBank/DDBJ databases">
        <title>A genome reference for cultivated species of the human gut microbiota.</title>
        <authorList>
            <person name="Zou Y."/>
            <person name="Xue W."/>
            <person name="Luo G."/>
        </authorList>
    </citation>
    <scope>NUCLEOTIDE SEQUENCE [LARGE SCALE GENOMIC DNA]</scope>
    <source>
        <strain evidence="2 3">AF19-13AC</strain>
    </source>
</reference>
<accession>A0A3E3DL84</accession>
<sequence>MKNHSRHLHAPLRGIFGPNSVSVAHYASFIRAKSPTKCDAQLAESIFQTRSKGEQPPPQGSRAIRPNA</sequence>
<evidence type="ECO:0000313" key="3">
    <source>
        <dbReference type="Proteomes" id="UP000261023"/>
    </source>
</evidence>
<dbReference type="OrthoDB" id="1957369at2"/>
<dbReference type="AlphaFoldDB" id="A0A3E3DL84"/>
<gene>
    <name evidence="2" type="ORF">DWX31_13040</name>
</gene>
<protein>
    <submittedName>
        <fullName evidence="2">Uncharacterized protein</fullName>
    </submittedName>
</protein>
<name>A0A3E3DL84_9FIRM</name>
<feature type="region of interest" description="Disordered" evidence="1">
    <location>
        <begin position="45"/>
        <end position="68"/>
    </location>
</feature>
<dbReference type="InterPro" id="IPR046710">
    <property type="entry name" value="DUF6783"/>
</dbReference>
<evidence type="ECO:0000256" key="1">
    <source>
        <dbReference type="SAM" id="MobiDB-lite"/>
    </source>
</evidence>
<proteinExistence type="predicted"/>
<dbReference type="EMBL" id="QTJW01000008">
    <property type="protein sequence ID" value="RGD70060.1"/>
    <property type="molecule type" value="Genomic_DNA"/>
</dbReference>
<dbReference type="Proteomes" id="UP000261023">
    <property type="component" value="Unassembled WGS sequence"/>
</dbReference>